<dbReference type="AlphaFoldDB" id="A0A4Q0SYV1"/>
<feature type="domain" description="Class II aldolase/adducin N-terminal" evidence="8">
    <location>
        <begin position="8"/>
        <end position="229"/>
    </location>
</feature>
<dbReference type="Pfam" id="PF00596">
    <property type="entry name" value="Aldolase_II"/>
    <property type="match status" value="1"/>
</dbReference>
<dbReference type="Proteomes" id="UP000289437">
    <property type="component" value="Unassembled WGS sequence"/>
</dbReference>
<evidence type="ECO:0000256" key="5">
    <source>
        <dbReference type="ARBA" id="ARBA00022723"/>
    </source>
</evidence>
<dbReference type="EC" id="5.1.3.4" evidence="4"/>
<comment type="similarity">
    <text evidence="3">Belongs to the aldolase class II family. AraD/FucA subfamily.</text>
</comment>
<dbReference type="SMART" id="SM01007">
    <property type="entry name" value="Aldolase_II"/>
    <property type="match status" value="1"/>
</dbReference>
<dbReference type="RefSeq" id="WP_128913560.1">
    <property type="nucleotide sequence ID" value="NZ_RDSM01000002.1"/>
</dbReference>
<keyword evidence="6" id="KW-0862">Zinc</keyword>
<evidence type="ECO:0000256" key="4">
    <source>
        <dbReference type="ARBA" id="ARBA00013186"/>
    </source>
</evidence>
<evidence type="ECO:0000256" key="2">
    <source>
        <dbReference type="ARBA" id="ARBA00001947"/>
    </source>
</evidence>
<dbReference type="GO" id="GO:0008742">
    <property type="term" value="F:L-ribulose-phosphate 4-epimerase activity"/>
    <property type="evidence" value="ECO:0007669"/>
    <property type="project" value="UniProtKB-EC"/>
</dbReference>
<organism evidence="9 10">
    <name type="scientific">Granulicella sibirica</name>
    <dbReference type="NCBI Taxonomy" id="2479048"/>
    <lineage>
        <taxon>Bacteria</taxon>
        <taxon>Pseudomonadati</taxon>
        <taxon>Acidobacteriota</taxon>
        <taxon>Terriglobia</taxon>
        <taxon>Terriglobales</taxon>
        <taxon>Acidobacteriaceae</taxon>
        <taxon>Granulicella</taxon>
    </lineage>
</organism>
<comment type="catalytic activity">
    <reaction evidence="1">
        <text>L-ribulose 5-phosphate = D-xylulose 5-phosphate</text>
        <dbReference type="Rhea" id="RHEA:22368"/>
        <dbReference type="ChEBI" id="CHEBI:57737"/>
        <dbReference type="ChEBI" id="CHEBI:58226"/>
        <dbReference type="EC" id="5.1.3.4"/>
    </reaction>
</comment>
<evidence type="ECO:0000256" key="3">
    <source>
        <dbReference type="ARBA" id="ARBA00010037"/>
    </source>
</evidence>
<evidence type="ECO:0000256" key="1">
    <source>
        <dbReference type="ARBA" id="ARBA00001726"/>
    </source>
</evidence>
<dbReference type="GO" id="GO:0005829">
    <property type="term" value="C:cytosol"/>
    <property type="evidence" value="ECO:0007669"/>
    <property type="project" value="TreeGrafter"/>
</dbReference>
<evidence type="ECO:0000259" key="8">
    <source>
        <dbReference type="SMART" id="SM01007"/>
    </source>
</evidence>
<dbReference type="PANTHER" id="PTHR22789">
    <property type="entry name" value="FUCULOSE PHOSPHATE ALDOLASE"/>
    <property type="match status" value="1"/>
</dbReference>
<dbReference type="Gene3D" id="3.40.225.10">
    <property type="entry name" value="Class II aldolase/adducin N-terminal domain"/>
    <property type="match status" value="1"/>
</dbReference>
<evidence type="ECO:0000256" key="6">
    <source>
        <dbReference type="ARBA" id="ARBA00022833"/>
    </source>
</evidence>
<evidence type="ECO:0000256" key="7">
    <source>
        <dbReference type="SAM" id="MobiDB-lite"/>
    </source>
</evidence>
<reference evidence="9 10" key="1">
    <citation type="submission" date="2018-11" db="EMBL/GenBank/DDBJ databases">
        <authorList>
            <person name="Mardanov A.V."/>
            <person name="Ravin N.V."/>
            <person name="Dedysh S.N."/>
        </authorList>
    </citation>
    <scope>NUCLEOTIDE SEQUENCE [LARGE SCALE GENOMIC DNA]</scope>
    <source>
        <strain evidence="9 10">AF10</strain>
    </source>
</reference>
<keyword evidence="5" id="KW-0479">Metal-binding</keyword>
<keyword evidence="10" id="KW-1185">Reference proteome</keyword>
<proteinExistence type="inferred from homology"/>
<dbReference type="InterPro" id="IPR001303">
    <property type="entry name" value="Aldolase_II/adducin_N"/>
</dbReference>
<dbReference type="OrthoDB" id="9786287at2"/>
<dbReference type="InterPro" id="IPR036409">
    <property type="entry name" value="Aldolase_II/adducin_N_sf"/>
</dbReference>
<dbReference type="EMBL" id="RDSM01000002">
    <property type="protein sequence ID" value="RXH56017.1"/>
    <property type="molecule type" value="Genomic_DNA"/>
</dbReference>
<protein>
    <recommendedName>
        <fullName evidence="4">L-ribulose-5-phosphate 4-epimerase</fullName>
        <ecNumber evidence="4">5.1.3.4</ecNumber>
    </recommendedName>
</protein>
<feature type="region of interest" description="Disordered" evidence="7">
    <location>
        <begin position="158"/>
        <end position="180"/>
    </location>
</feature>
<dbReference type="PANTHER" id="PTHR22789:SF8">
    <property type="entry name" value="L-RIBULOSE-5-PHOSPHATE 4-EPIMERASE SGBE"/>
    <property type="match status" value="1"/>
</dbReference>
<accession>A0A4Q0SYV1</accession>
<dbReference type="GO" id="GO:0046872">
    <property type="term" value="F:metal ion binding"/>
    <property type="evidence" value="ECO:0007669"/>
    <property type="project" value="UniProtKB-KW"/>
</dbReference>
<dbReference type="GO" id="GO:0019323">
    <property type="term" value="P:pentose catabolic process"/>
    <property type="evidence" value="ECO:0007669"/>
    <property type="project" value="TreeGrafter"/>
</dbReference>
<comment type="caution">
    <text evidence="9">The sequence shown here is derived from an EMBL/GenBank/DDBJ whole genome shotgun (WGS) entry which is preliminary data.</text>
</comment>
<evidence type="ECO:0000313" key="9">
    <source>
        <dbReference type="EMBL" id="RXH56017.1"/>
    </source>
</evidence>
<evidence type="ECO:0000313" key="10">
    <source>
        <dbReference type="Proteomes" id="UP000289437"/>
    </source>
</evidence>
<dbReference type="GO" id="GO:0016832">
    <property type="term" value="F:aldehyde-lyase activity"/>
    <property type="evidence" value="ECO:0007669"/>
    <property type="project" value="TreeGrafter"/>
</dbReference>
<dbReference type="InterPro" id="IPR050197">
    <property type="entry name" value="Aldolase_class_II_sugar_metab"/>
</dbReference>
<gene>
    <name evidence="9" type="ORF">GRAN_2874</name>
</gene>
<name>A0A4Q0SYV1_9BACT</name>
<comment type="cofactor">
    <cofactor evidence="2">
        <name>Zn(2+)</name>
        <dbReference type="ChEBI" id="CHEBI:29105"/>
    </cofactor>
</comment>
<dbReference type="SUPFAM" id="SSF53639">
    <property type="entry name" value="AraD/HMP-PK domain-like"/>
    <property type="match status" value="1"/>
</dbReference>
<sequence>MLLESLRAEVLESNLELVRRGLVLYTFGNASGVDREQGLVVIKPSGVDYDDLRPEHMVVTDLNGKIVEGNLRPSSDLDTHTLLYREFPTIGAVVHTHSEYATSWAQAGLDIPALGTTHADYFYGPIPCTEPLTDEAIAGDYVHETGLAIVRRFRANPSGSTSQAAVPGDATHAASAGGRMSPDPSGFAIDPLAVPACIVAGHAPFAWGRTPHEAAHNAVVLEYVAKMAYRTVTLQAEAGVSQSLLDRHYFRKHGAKATYGQK</sequence>
<reference evidence="10" key="2">
    <citation type="submission" date="2019-02" db="EMBL/GenBank/DDBJ databases">
        <title>Granulicella sibirica sp. nov., a psychrotolerant acidobacterium isolated from an organic soil layer in forested tundra, West Siberia.</title>
        <authorList>
            <person name="Oshkin I.Y."/>
            <person name="Kulichevskaya I.S."/>
            <person name="Rijpstra W.I.C."/>
            <person name="Sinninghe Damste J.S."/>
            <person name="Rakitin A.L."/>
            <person name="Ravin N.V."/>
            <person name="Dedysh S.N."/>
        </authorList>
    </citation>
    <scope>NUCLEOTIDE SEQUENCE [LARGE SCALE GENOMIC DNA]</scope>
    <source>
        <strain evidence="10">AF10</strain>
    </source>
</reference>